<dbReference type="InterPro" id="IPR018639">
    <property type="entry name" value="DUF2062"/>
</dbReference>
<dbReference type="Proteomes" id="UP000253769">
    <property type="component" value="Unassembled WGS sequence"/>
</dbReference>
<keyword evidence="1" id="KW-0812">Transmembrane</keyword>
<reference evidence="3 4" key="1">
    <citation type="submission" date="2018-07" db="EMBL/GenBank/DDBJ databases">
        <title>Motiliproteus coralliicola sp. nov., a bacterium isolated from Coral.</title>
        <authorList>
            <person name="Wang G."/>
        </authorList>
    </citation>
    <scope>NUCLEOTIDE SEQUENCE [LARGE SCALE GENOMIC DNA]</scope>
    <source>
        <strain evidence="3 4">C34</strain>
    </source>
</reference>
<evidence type="ECO:0000313" key="3">
    <source>
        <dbReference type="EMBL" id="RDE24281.1"/>
    </source>
</evidence>
<feature type="transmembrane region" description="Helical" evidence="1">
    <location>
        <begin position="41"/>
        <end position="57"/>
    </location>
</feature>
<protein>
    <submittedName>
        <fullName evidence="3">DUF2062 domain-containing protein</fullName>
    </submittedName>
</protein>
<name>A0A369WRV4_9GAMM</name>
<dbReference type="RefSeq" id="WP_114693865.1">
    <property type="nucleotide sequence ID" value="NZ_QQOH01000001.1"/>
</dbReference>
<feature type="transmembrane region" description="Helical" evidence="1">
    <location>
        <begin position="92"/>
        <end position="109"/>
    </location>
</feature>
<keyword evidence="4" id="KW-1185">Reference proteome</keyword>
<dbReference type="PANTHER" id="PTHR40547">
    <property type="entry name" value="SLL0298 PROTEIN"/>
    <property type="match status" value="1"/>
</dbReference>
<dbReference type="AlphaFoldDB" id="A0A369WRV4"/>
<feature type="transmembrane region" description="Helical" evidence="1">
    <location>
        <begin position="63"/>
        <end position="85"/>
    </location>
</feature>
<dbReference type="PANTHER" id="PTHR40547:SF1">
    <property type="entry name" value="SLL0298 PROTEIN"/>
    <property type="match status" value="1"/>
</dbReference>
<evidence type="ECO:0000313" key="4">
    <source>
        <dbReference type="Proteomes" id="UP000253769"/>
    </source>
</evidence>
<evidence type="ECO:0000259" key="2">
    <source>
        <dbReference type="Pfam" id="PF09835"/>
    </source>
</evidence>
<sequence length="178" mass="20603">MPRRIIKRFMPDEATIKDHPHLSKLGGALHNPNLWHLNRNSVSLAFLVGIFCAFLPIPMQMVVAAILAILIHSNLPISVGLVWITNPLTIPPIFYFAYLVGSWLLGHPVNDQEFTLTMEWISEQLSHIWWPLLFGSLVCGVVFSIASYFIIRWLWAWQVGRNWRRRKQAREQLPPNDE</sequence>
<dbReference type="OrthoDB" id="9786029at2"/>
<proteinExistence type="predicted"/>
<gene>
    <name evidence="3" type="ORF">DV711_01440</name>
</gene>
<accession>A0A369WRV4</accession>
<feature type="transmembrane region" description="Helical" evidence="1">
    <location>
        <begin position="129"/>
        <end position="155"/>
    </location>
</feature>
<dbReference type="EMBL" id="QQOH01000001">
    <property type="protein sequence ID" value="RDE24281.1"/>
    <property type="molecule type" value="Genomic_DNA"/>
</dbReference>
<keyword evidence="1" id="KW-0472">Membrane</keyword>
<organism evidence="3 4">
    <name type="scientific">Motiliproteus coralliicola</name>
    <dbReference type="NCBI Taxonomy" id="2283196"/>
    <lineage>
        <taxon>Bacteria</taxon>
        <taxon>Pseudomonadati</taxon>
        <taxon>Pseudomonadota</taxon>
        <taxon>Gammaproteobacteria</taxon>
        <taxon>Oceanospirillales</taxon>
        <taxon>Oceanospirillaceae</taxon>
        <taxon>Motiliproteus</taxon>
    </lineage>
</organism>
<dbReference type="Pfam" id="PF09835">
    <property type="entry name" value="DUF2062"/>
    <property type="match status" value="1"/>
</dbReference>
<feature type="domain" description="DUF2062" evidence="2">
    <location>
        <begin position="25"/>
        <end position="164"/>
    </location>
</feature>
<comment type="caution">
    <text evidence="3">The sequence shown here is derived from an EMBL/GenBank/DDBJ whole genome shotgun (WGS) entry which is preliminary data.</text>
</comment>
<keyword evidence="1" id="KW-1133">Transmembrane helix</keyword>
<evidence type="ECO:0000256" key="1">
    <source>
        <dbReference type="SAM" id="Phobius"/>
    </source>
</evidence>